<name>A0ABU5QXK7_9PSEU</name>
<dbReference type="EMBL" id="JAYFSI010000001">
    <property type="protein sequence ID" value="MEA5358159.1"/>
    <property type="molecule type" value="Genomic_DNA"/>
</dbReference>
<evidence type="ECO:0000313" key="3">
    <source>
        <dbReference type="Proteomes" id="UP001304298"/>
    </source>
</evidence>
<dbReference type="Proteomes" id="UP001304298">
    <property type="component" value="Unassembled WGS sequence"/>
</dbReference>
<reference evidence="2 3" key="1">
    <citation type="submission" date="2023-12" db="EMBL/GenBank/DDBJ databases">
        <title>Amycolatopsis sp. V23-08.</title>
        <authorList>
            <person name="Somphong A."/>
        </authorList>
    </citation>
    <scope>NUCLEOTIDE SEQUENCE [LARGE SCALE GENOMIC DNA]</scope>
    <source>
        <strain evidence="2 3">V23-08</strain>
    </source>
</reference>
<organism evidence="2 3">
    <name type="scientific">Amycolatopsis heterodermiae</name>
    <dbReference type="NCBI Taxonomy" id="3110235"/>
    <lineage>
        <taxon>Bacteria</taxon>
        <taxon>Bacillati</taxon>
        <taxon>Actinomycetota</taxon>
        <taxon>Actinomycetes</taxon>
        <taxon>Pseudonocardiales</taxon>
        <taxon>Pseudonocardiaceae</taxon>
        <taxon>Amycolatopsis</taxon>
    </lineage>
</organism>
<feature type="domain" description="Aminoglycoside phosphotransferase" evidence="1">
    <location>
        <begin position="35"/>
        <end position="222"/>
    </location>
</feature>
<gene>
    <name evidence="2" type="ORF">VA596_01315</name>
</gene>
<dbReference type="SUPFAM" id="SSF56112">
    <property type="entry name" value="Protein kinase-like (PK-like)"/>
    <property type="match status" value="1"/>
</dbReference>
<proteinExistence type="predicted"/>
<dbReference type="Pfam" id="PF01636">
    <property type="entry name" value="APH"/>
    <property type="match status" value="1"/>
</dbReference>
<dbReference type="Gene3D" id="3.90.1200.10">
    <property type="match status" value="1"/>
</dbReference>
<dbReference type="RefSeq" id="WP_323322716.1">
    <property type="nucleotide sequence ID" value="NZ_JAYFSI010000001.1"/>
</dbReference>
<dbReference type="InterPro" id="IPR002575">
    <property type="entry name" value="Aminoglycoside_PTrfase"/>
</dbReference>
<sequence length="275" mass="29750">MADEYTLAAVRAALAVTTRLGLPEHSPEVLHERSNVLVRLGPLVARVPATTLLARPEPAAWLARDVAVSRFLTERGVLVVSPAADPPAGPHFADGLPVTLWHHTPHDPDHRYAPDVVAGSLARLHSALQDYPGELPRRGPLDDLGRILDRHGDAMDGAAPRLRAEAARIEAALPDVAVRPLHGDAHPGNLIATEAGPCWLDFEDTWCGPLGWDLGILARQGGPEHLAAYPGSADVPLEACIQLRELFAVAWRFLIAKRFPHRLPEAREALAAYFS</sequence>
<accession>A0ABU5QXK7</accession>
<keyword evidence="3" id="KW-1185">Reference proteome</keyword>
<protein>
    <submittedName>
        <fullName evidence="2">Phosphotransferase</fullName>
    </submittedName>
</protein>
<dbReference type="InterPro" id="IPR011009">
    <property type="entry name" value="Kinase-like_dom_sf"/>
</dbReference>
<comment type="caution">
    <text evidence="2">The sequence shown here is derived from an EMBL/GenBank/DDBJ whole genome shotgun (WGS) entry which is preliminary data.</text>
</comment>
<evidence type="ECO:0000313" key="2">
    <source>
        <dbReference type="EMBL" id="MEA5358159.1"/>
    </source>
</evidence>
<evidence type="ECO:0000259" key="1">
    <source>
        <dbReference type="Pfam" id="PF01636"/>
    </source>
</evidence>